<keyword evidence="3" id="KW-1185">Reference proteome</keyword>
<reference evidence="2" key="1">
    <citation type="submission" date="2021-06" db="EMBL/GenBank/DDBJ databases">
        <authorList>
            <person name="Hodson N. C."/>
            <person name="Mongue J. A."/>
            <person name="Jaron S. K."/>
        </authorList>
    </citation>
    <scope>NUCLEOTIDE SEQUENCE</scope>
</reference>
<dbReference type="AlphaFoldDB" id="A0A8J2KJ47"/>
<evidence type="ECO:0000256" key="1">
    <source>
        <dbReference type="SAM" id="SignalP"/>
    </source>
</evidence>
<dbReference type="Proteomes" id="UP000708208">
    <property type="component" value="Unassembled WGS sequence"/>
</dbReference>
<protein>
    <submittedName>
        <fullName evidence="2">Uncharacterized protein</fullName>
    </submittedName>
</protein>
<organism evidence="2 3">
    <name type="scientific">Allacma fusca</name>
    <dbReference type="NCBI Taxonomy" id="39272"/>
    <lineage>
        <taxon>Eukaryota</taxon>
        <taxon>Metazoa</taxon>
        <taxon>Ecdysozoa</taxon>
        <taxon>Arthropoda</taxon>
        <taxon>Hexapoda</taxon>
        <taxon>Collembola</taxon>
        <taxon>Symphypleona</taxon>
        <taxon>Sminthuridae</taxon>
        <taxon>Allacma</taxon>
    </lineage>
</organism>
<keyword evidence="1" id="KW-0732">Signal</keyword>
<accession>A0A8J2KJ47</accession>
<comment type="caution">
    <text evidence="2">The sequence shown here is derived from an EMBL/GenBank/DDBJ whole genome shotgun (WGS) entry which is preliminary data.</text>
</comment>
<name>A0A8J2KJ47_9HEXA</name>
<evidence type="ECO:0000313" key="3">
    <source>
        <dbReference type="Proteomes" id="UP000708208"/>
    </source>
</evidence>
<evidence type="ECO:0000313" key="2">
    <source>
        <dbReference type="EMBL" id="CAG7815450.1"/>
    </source>
</evidence>
<feature type="chain" id="PRO_5035321586" evidence="1">
    <location>
        <begin position="26"/>
        <end position="98"/>
    </location>
</feature>
<feature type="signal peptide" evidence="1">
    <location>
        <begin position="1"/>
        <end position="25"/>
    </location>
</feature>
<sequence length="98" mass="11197">MQIYSISFLCFLLLFIVTIFRPIDSLHSESGLAEGLVTKEGQTVTLSVTRQKRSSCDKFKRKSQCMRLQQCVWTNRKRKCFRCPNCNVPAGANGPHQN</sequence>
<gene>
    <name evidence="2" type="ORF">AFUS01_LOCUS26128</name>
</gene>
<proteinExistence type="predicted"/>
<dbReference type="EMBL" id="CAJVCH010344637">
    <property type="protein sequence ID" value="CAG7815450.1"/>
    <property type="molecule type" value="Genomic_DNA"/>
</dbReference>